<accession>A0A0E0M669</accession>
<dbReference type="EnsemblPlants" id="OPUNC10G04160.1">
    <property type="protein sequence ID" value="OPUNC10G04160.1"/>
    <property type="gene ID" value="OPUNC10G04160"/>
</dbReference>
<organism evidence="1">
    <name type="scientific">Oryza punctata</name>
    <name type="common">Red rice</name>
    <dbReference type="NCBI Taxonomy" id="4537"/>
    <lineage>
        <taxon>Eukaryota</taxon>
        <taxon>Viridiplantae</taxon>
        <taxon>Streptophyta</taxon>
        <taxon>Embryophyta</taxon>
        <taxon>Tracheophyta</taxon>
        <taxon>Spermatophyta</taxon>
        <taxon>Magnoliopsida</taxon>
        <taxon>Liliopsida</taxon>
        <taxon>Poales</taxon>
        <taxon>Poaceae</taxon>
        <taxon>BOP clade</taxon>
        <taxon>Oryzoideae</taxon>
        <taxon>Oryzeae</taxon>
        <taxon>Oryzinae</taxon>
        <taxon>Oryza</taxon>
    </lineage>
</organism>
<sequence>MDGRGRQQWLEPVRAWSAVAWAGDVEGEGGRAKGALRHFVSSRGDLGELPRRIGTLELQTGDIQHTLEGYVMQKQEWQQNFDAQLSNLNNMMQQQQADWKAYFHHQGFNPYHGL</sequence>
<dbReference type="HOGENOM" id="CLU_2125109_0_0_1"/>
<protein>
    <submittedName>
        <fullName evidence="1">Uncharacterized protein</fullName>
    </submittedName>
</protein>
<evidence type="ECO:0000313" key="2">
    <source>
        <dbReference type="Proteomes" id="UP000026962"/>
    </source>
</evidence>
<name>A0A0E0M669_ORYPU</name>
<keyword evidence="2" id="KW-1185">Reference proteome</keyword>
<proteinExistence type="predicted"/>
<dbReference type="AlphaFoldDB" id="A0A0E0M669"/>
<dbReference type="Proteomes" id="UP000026962">
    <property type="component" value="Chromosome 10"/>
</dbReference>
<evidence type="ECO:0000313" key="1">
    <source>
        <dbReference type="EnsemblPlants" id="OPUNC10G04160.1"/>
    </source>
</evidence>
<reference evidence="1" key="1">
    <citation type="submission" date="2015-04" db="UniProtKB">
        <authorList>
            <consortium name="EnsemblPlants"/>
        </authorList>
    </citation>
    <scope>IDENTIFICATION</scope>
</reference>
<dbReference type="Gramene" id="OPUNC10G04160.1">
    <property type="protein sequence ID" value="OPUNC10G04160.1"/>
    <property type="gene ID" value="OPUNC10G04160"/>
</dbReference>
<reference evidence="1" key="2">
    <citation type="submission" date="2018-05" db="EMBL/GenBank/DDBJ databases">
        <title>OpunRS2 (Oryza punctata Reference Sequence Version 2).</title>
        <authorList>
            <person name="Zhang J."/>
            <person name="Kudrna D."/>
            <person name="Lee S."/>
            <person name="Talag J."/>
            <person name="Welchert J."/>
            <person name="Wing R.A."/>
        </authorList>
    </citation>
    <scope>NUCLEOTIDE SEQUENCE [LARGE SCALE GENOMIC DNA]</scope>
</reference>